<protein>
    <recommendedName>
        <fullName evidence="3">DNA topoisomerase (ATP-hydrolyzing)</fullName>
        <ecNumber evidence="3">5.6.2.2</ecNumber>
    </recommendedName>
</protein>
<dbReference type="Proteomes" id="UP000663874">
    <property type="component" value="Unassembled WGS sequence"/>
</dbReference>
<dbReference type="GO" id="GO:0003677">
    <property type="term" value="F:DNA binding"/>
    <property type="evidence" value="ECO:0007669"/>
    <property type="project" value="UniProtKB-KW"/>
</dbReference>
<dbReference type="SUPFAM" id="SSF54211">
    <property type="entry name" value="Ribosomal protein S5 domain 2-like"/>
    <property type="match status" value="1"/>
</dbReference>
<dbReference type="GO" id="GO:0006265">
    <property type="term" value="P:DNA topological change"/>
    <property type="evidence" value="ECO:0007669"/>
    <property type="project" value="InterPro"/>
</dbReference>
<evidence type="ECO:0000256" key="5">
    <source>
        <dbReference type="ARBA" id="ARBA00023125"/>
    </source>
</evidence>
<gene>
    <name evidence="8" type="ORF">FNK824_LOCUS23649</name>
</gene>
<dbReference type="GO" id="GO:0005634">
    <property type="term" value="C:nucleus"/>
    <property type="evidence" value="ECO:0007669"/>
    <property type="project" value="TreeGrafter"/>
</dbReference>
<evidence type="ECO:0000256" key="3">
    <source>
        <dbReference type="ARBA" id="ARBA00012895"/>
    </source>
</evidence>
<dbReference type="PANTHER" id="PTHR10169:SF38">
    <property type="entry name" value="DNA TOPOISOMERASE 2"/>
    <property type="match status" value="1"/>
</dbReference>
<evidence type="ECO:0000313" key="9">
    <source>
        <dbReference type="Proteomes" id="UP000663874"/>
    </source>
</evidence>
<dbReference type="GO" id="GO:0003918">
    <property type="term" value="F:DNA topoisomerase type II (double strand cut, ATP-hydrolyzing) activity"/>
    <property type="evidence" value="ECO:0007669"/>
    <property type="project" value="UniProtKB-EC"/>
</dbReference>
<organism evidence="8 9">
    <name type="scientific">Rotaria sordida</name>
    <dbReference type="NCBI Taxonomy" id="392033"/>
    <lineage>
        <taxon>Eukaryota</taxon>
        <taxon>Metazoa</taxon>
        <taxon>Spiralia</taxon>
        <taxon>Gnathifera</taxon>
        <taxon>Rotifera</taxon>
        <taxon>Eurotatoria</taxon>
        <taxon>Bdelloidea</taxon>
        <taxon>Philodinida</taxon>
        <taxon>Philodinidae</taxon>
        <taxon>Rotaria</taxon>
    </lineage>
</organism>
<keyword evidence="4" id="KW-0799">Topoisomerase</keyword>
<dbReference type="AlphaFoldDB" id="A0A819L9T2"/>
<evidence type="ECO:0000259" key="7">
    <source>
        <dbReference type="Pfam" id="PF00204"/>
    </source>
</evidence>
<evidence type="ECO:0000313" key="8">
    <source>
        <dbReference type="EMBL" id="CAF3958666.1"/>
    </source>
</evidence>
<dbReference type="EC" id="5.6.2.2" evidence="3"/>
<accession>A0A819L9T2</accession>
<comment type="cofactor">
    <cofactor evidence="2">
        <name>Mg(2+)</name>
        <dbReference type="ChEBI" id="CHEBI:18420"/>
    </cofactor>
</comment>
<dbReference type="InterPro" id="IPR014721">
    <property type="entry name" value="Ribsml_uS5_D2-typ_fold_subgr"/>
</dbReference>
<evidence type="ECO:0000256" key="4">
    <source>
        <dbReference type="ARBA" id="ARBA00023029"/>
    </source>
</evidence>
<dbReference type="EMBL" id="CAJOBE010005058">
    <property type="protein sequence ID" value="CAF3958666.1"/>
    <property type="molecule type" value="Genomic_DNA"/>
</dbReference>
<comment type="catalytic activity">
    <reaction evidence="1">
        <text>ATP-dependent breakage, passage and rejoining of double-stranded DNA.</text>
        <dbReference type="EC" id="5.6.2.2"/>
    </reaction>
</comment>
<comment type="caution">
    <text evidence="8">The sequence shown here is derived from an EMBL/GenBank/DDBJ whole genome shotgun (WGS) entry which is preliminary data.</text>
</comment>
<dbReference type="InterPro" id="IPR013506">
    <property type="entry name" value="Topo_IIA_bsu_dom2"/>
</dbReference>
<feature type="domain" description="DNA topoisomerase type IIA subunit B" evidence="7">
    <location>
        <begin position="110"/>
        <end position="220"/>
    </location>
</feature>
<sequence>MSSSMNISISDALNKDEETNYLLEQLDQILKGSETYIDSNNPCHEEILKGEIKICNDDRGIRVHKWIQDESIYSPIFIFGKRLTLDNFNDNQKTNNHTKFTVETSSKGYLKKIIYTINDCWDIGVAKNDYNDDLQQASFVNSILTSENGKHIDYITEQICPKLVEHIKKKSKAAAAAENLKPMQVENHLFKRVNCLIKYPEFESQAKQNKLATEGIIKKIGIVPLFINWLEHPQDAKLQKQNGMLFDDENLINVLNEFIKASLNDFETCQDGNTGKDGNADKGGNADEMYAEVCAFLTNNKYFQLPNYRIRVFLYYDTDININNVQ</sequence>
<evidence type="ECO:0000256" key="6">
    <source>
        <dbReference type="ARBA" id="ARBA00023235"/>
    </source>
</evidence>
<keyword evidence="6" id="KW-0413">Isomerase</keyword>
<reference evidence="8" key="1">
    <citation type="submission" date="2021-02" db="EMBL/GenBank/DDBJ databases">
        <authorList>
            <person name="Nowell W R."/>
        </authorList>
    </citation>
    <scope>NUCLEOTIDE SEQUENCE</scope>
</reference>
<evidence type="ECO:0000256" key="2">
    <source>
        <dbReference type="ARBA" id="ARBA00001946"/>
    </source>
</evidence>
<dbReference type="Pfam" id="PF00204">
    <property type="entry name" value="DNA_gyraseB"/>
    <property type="match status" value="1"/>
</dbReference>
<dbReference type="Gene3D" id="3.30.230.10">
    <property type="match status" value="1"/>
</dbReference>
<dbReference type="GO" id="GO:0000712">
    <property type="term" value="P:resolution of meiotic recombination intermediates"/>
    <property type="evidence" value="ECO:0007669"/>
    <property type="project" value="TreeGrafter"/>
</dbReference>
<dbReference type="GO" id="GO:0000819">
    <property type="term" value="P:sister chromatid segregation"/>
    <property type="evidence" value="ECO:0007669"/>
    <property type="project" value="TreeGrafter"/>
</dbReference>
<proteinExistence type="predicted"/>
<evidence type="ECO:0000256" key="1">
    <source>
        <dbReference type="ARBA" id="ARBA00000185"/>
    </source>
</evidence>
<dbReference type="InterPro" id="IPR050634">
    <property type="entry name" value="DNA_Topoisomerase_II"/>
</dbReference>
<dbReference type="PANTHER" id="PTHR10169">
    <property type="entry name" value="DNA TOPOISOMERASE/GYRASE"/>
    <property type="match status" value="1"/>
</dbReference>
<keyword evidence="5" id="KW-0238">DNA-binding</keyword>
<dbReference type="InterPro" id="IPR020568">
    <property type="entry name" value="Ribosomal_Su5_D2-typ_SF"/>
</dbReference>
<dbReference type="GO" id="GO:0005524">
    <property type="term" value="F:ATP binding"/>
    <property type="evidence" value="ECO:0007669"/>
    <property type="project" value="InterPro"/>
</dbReference>
<name>A0A819L9T2_9BILA</name>